<dbReference type="SUPFAM" id="SSF54909">
    <property type="entry name" value="Dimeric alpha+beta barrel"/>
    <property type="match status" value="1"/>
</dbReference>
<dbReference type="Pfam" id="PF07045">
    <property type="entry name" value="DUF1330"/>
    <property type="match status" value="1"/>
</dbReference>
<name>A0A1G8TTJ1_9RHOB</name>
<dbReference type="InterPro" id="IPR010753">
    <property type="entry name" value="DUF1330"/>
</dbReference>
<dbReference type="RefSeq" id="WP_089851817.1">
    <property type="nucleotide sequence ID" value="NZ_FNEJ01000032.1"/>
</dbReference>
<evidence type="ECO:0000313" key="2">
    <source>
        <dbReference type="EMBL" id="SDJ44851.1"/>
    </source>
</evidence>
<dbReference type="OrthoDB" id="9806380at2"/>
<evidence type="ECO:0000313" key="3">
    <source>
        <dbReference type="Proteomes" id="UP000199093"/>
    </source>
</evidence>
<evidence type="ECO:0000259" key="1">
    <source>
        <dbReference type="Pfam" id="PF07045"/>
    </source>
</evidence>
<proteinExistence type="predicted"/>
<dbReference type="Proteomes" id="UP000199093">
    <property type="component" value="Unassembled WGS sequence"/>
</dbReference>
<sequence length="109" mass="11921">MTCYAIGHLRTVQMGPEIIAYLDAIDATLAPFDGRFLIHGGQNHLLEGSFTGDLIVIAFPDLARARGWYGSPGYQKILPLRSQNAEGDVFLIEGVAAEHRAPDILRQEA</sequence>
<dbReference type="EMBL" id="FNEJ01000032">
    <property type="protein sequence ID" value="SDJ44851.1"/>
    <property type="molecule type" value="Genomic_DNA"/>
</dbReference>
<organism evidence="2 3">
    <name type="scientific">Salipiger marinus</name>
    <dbReference type="NCBI Taxonomy" id="555512"/>
    <lineage>
        <taxon>Bacteria</taxon>
        <taxon>Pseudomonadati</taxon>
        <taxon>Pseudomonadota</taxon>
        <taxon>Alphaproteobacteria</taxon>
        <taxon>Rhodobacterales</taxon>
        <taxon>Roseobacteraceae</taxon>
        <taxon>Salipiger</taxon>
    </lineage>
</organism>
<accession>A0A1G8TTJ1</accession>
<protein>
    <submittedName>
        <fullName evidence="2">Uncharacterized conserved protein, DUF1330 family</fullName>
    </submittedName>
</protein>
<feature type="domain" description="DUF1330" evidence="1">
    <location>
        <begin position="3"/>
        <end position="95"/>
    </location>
</feature>
<dbReference type="AlphaFoldDB" id="A0A1G8TTJ1"/>
<dbReference type="STRING" id="555512.SAMN04487993_103227"/>
<keyword evidence="3" id="KW-1185">Reference proteome</keyword>
<reference evidence="2 3" key="1">
    <citation type="submission" date="2016-10" db="EMBL/GenBank/DDBJ databases">
        <authorList>
            <person name="de Groot N.N."/>
        </authorList>
    </citation>
    <scope>NUCLEOTIDE SEQUENCE [LARGE SCALE GENOMIC DNA]</scope>
    <source>
        <strain evidence="2 3">DSM 26424</strain>
    </source>
</reference>
<dbReference type="InterPro" id="IPR011008">
    <property type="entry name" value="Dimeric_a/b-barrel"/>
</dbReference>
<dbReference type="PANTHER" id="PTHR41521:SF4">
    <property type="entry name" value="BLR0684 PROTEIN"/>
    <property type="match status" value="1"/>
</dbReference>
<dbReference type="Gene3D" id="3.30.70.100">
    <property type="match status" value="1"/>
</dbReference>
<gene>
    <name evidence="2" type="ORF">SAMN04487993_103227</name>
</gene>
<dbReference type="PANTHER" id="PTHR41521">
    <property type="match status" value="1"/>
</dbReference>